<reference evidence="1 2" key="1">
    <citation type="submission" date="2023-09" db="EMBL/GenBank/DDBJ databases">
        <title>Streptomyces sp. nov.: A antagonism against Alternaria gaisen Producing Streptochlin, Isolated from Tamarix root soil.</title>
        <authorList>
            <person name="Chen Y."/>
        </authorList>
    </citation>
    <scope>NUCLEOTIDE SEQUENCE [LARGE SCALE GENOMIC DNA]</scope>
    <source>
        <strain evidence="1 2">TRM76323</strain>
    </source>
</reference>
<proteinExistence type="predicted"/>
<dbReference type="Proteomes" id="UP001250181">
    <property type="component" value="Unassembled WGS sequence"/>
</dbReference>
<keyword evidence="2" id="KW-1185">Reference proteome</keyword>
<gene>
    <name evidence="1" type="ORF">RND61_15550</name>
</gene>
<protein>
    <submittedName>
        <fullName evidence="1">Uncharacterized protein</fullName>
    </submittedName>
</protein>
<organism evidence="1 2">
    <name type="scientific">Streptomyces tamarix</name>
    <dbReference type="NCBI Taxonomy" id="3078565"/>
    <lineage>
        <taxon>Bacteria</taxon>
        <taxon>Bacillati</taxon>
        <taxon>Actinomycetota</taxon>
        <taxon>Actinomycetes</taxon>
        <taxon>Kitasatosporales</taxon>
        <taxon>Streptomycetaceae</taxon>
        <taxon>Streptomyces</taxon>
    </lineage>
</organism>
<dbReference type="RefSeq" id="WP_315878537.1">
    <property type="nucleotide sequence ID" value="NZ_JAWCTQ010000016.1"/>
</dbReference>
<comment type="caution">
    <text evidence="1">The sequence shown here is derived from an EMBL/GenBank/DDBJ whole genome shotgun (WGS) entry which is preliminary data.</text>
</comment>
<dbReference type="EMBL" id="JAWCTQ010000016">
    <property type="protein sequence ID" value="MDT9683463.1"/>
    <property type="molecule type" value="Genomic_DNA"/>
</dbReference>
<name>A0ABU3QL15_9ACTN</name>
<evidence type="ECO:0000313" key="2">
    <source>
        <dbReference type="Proteomes" id="UP001250181"/>
    </source>
</evidence>
<accession>A0ABU3QL15</accession>
<sequence>MEYKSEGNKIVVYSYEEAVNALLIDEEVAYPTLQLTTAYFDNWYAGEDYTFNRWFGEDNWYIDEPDETTKILMVNNEPRSLIKLVSIYQGD</sequence>
<evidence type="ECO:0000313" key="1">
    <source>
        <dbReference type="EMBL" id="MDT9683463.1"/>
    </source>
</evidence>